<dbReference type="SUPFAM" id="SSF52799">
    <property type="entry name" value="(Phosphotyrosine protein) phosphatases II"/>
    <property type="match status" value="1"/>
</dbReference>
<evidence type="ECO:0000259" key="2">
    <source>
        <dbReference type="PROSITE" id="PS50056"/>
    </source>
</evidence>
<dbReference type="InterPro" id="IPR029021">
    <property type="entry name" value="Prot-tyrosine_phosphatase-like"/>
</dbReference>
<dbReference type="PROSITE" id="PS50056">
    <property type="entry name" value="TYR_PHOSPHATASE_2"/>
    <property type="match status" value="1"/>
</dbReference>
<dbReference type="RefSeq" id="WP_235055241.1">
    <property type="nucleotide sequence ID" value="NZ_JAKFHA010000017.1"/>
</dbReference>
<dbReference type="GO" id="GO:0004721">
    <property type="term" value="F:phosphoprotein phosphatase activity"/>
    <property type="evidence" value="ECO:0007669"/>
    <property type="project" value="InterPro"/>
</dbReference>
<dbReference type="Proteomes" id="UP001165378">
    <property type="component" value="Unassembled WGS sequence"/>
</dbReference>
<dbReference type="Gene3D" id="3.90.190.10">
    <property type="entry name" value="Protein tyrosine phosphatase superfamily"/>
    <property type="match status" value="1"/>
</dbReference>
<feature type="domain" description="Tyrosine specific protein phosphatases" evidence="2">
    <location>
        <begin position="141"/>
        <end position="206"/>
    </location>
</feature>
<dbReference type="PANTHER" id="PTHR31126:SF1">
    <property type="entry name" value="TYROSINE SPECIFIC PROTEIN PHOSPHATASES DOMAIN-CONTAINING PROTEIN"/>
    <property type="match status" value="1"/>
</dbReference>
<comment type="caution">
    <text evidence="3">The sequence shown here is derived from an EMBL/GenBank/DDBJ whole genome shotgun (WGS) entry which is preliminary data.</text>
</comment>
<dbReference type="PROSITE" id="PS00383">
    <property type="entry name" value="TYR_PHOSPHATASE_1"/>
    <property type="match status" value="1"/>
</dbReference>
<dbReference type="Pfam" id="PF13350">
    <property type="entry name" value="Y_phosphatase3"/>
    <property type="match status" value="1"/>
</dbReference>
<dbReference type="AlphaFoldDB" id="A0AA41Q2Z1"/>
<comment type="similarity">
    <text evidence="1">Belongs to the protein-tyrosine phosphatase family.</text>
</comment>
<evidence type="ECO:0000313" key="4">
    <source>
        <dbReference type="Proteomes" id="UP001165378"/>
    </source>
</evidence>
<keyword evidence="4" id="KW-1185">Reference proteome</keyword>
<evidence type="ECO:0000313" key="3">
    <source>
        <dbReference type="EMBL" id="MCF2530575.1"/>
    </source>
</evidence>
<dbReference type="InterPro" id="IPR026893">
    <property type="entry name" value="Tyr/Ser_Pase_IphP-type"/>
</dbReference>
<proteinExistence type="inferred from homology"/>
<dbReference type="InterPro" id="IPR016130">
    <property type="entry name" value="Tyr_Pase_AS"/>
</dbReference>
<dbReference type="InterPro" id="IPR000387">
    <property type="entry name" value="Tyr_Pase_dom"/>
</dbReference>
<gene>
    <name evidence="3" type="ORF">LZ495_25600</name>
</gene>
<reference evidence="3" key="1">
    <citation type="submission" date="2022-01" db="EMBL/GenBank/DDBJ databases">
        <title>Genome-Based Taxonomic Classification of the Phylum Actinobacteria.</title>
        <authorList>
            <person name="Gao Y."/>
        </authorList>
    </citation>
    <scope>NUCLEOTIDE SEQUENCE</scope>
    <source>
        <strain evidence="3">KLBMP 8922</strain>
    </source>
</reference>
<evidence type="ECO:0000256" key="1">
    <source>
        <dbReference type="ARBA" id="ARBA00009580"/>
    </source>
</evidence>
<dbReference type="PANTHER" id="PTHR31126">
    <property type="entry name" value="TYROSINE-PROTEIN PHOSPHATASE"/>
    <property type="match status" value="1"/>
</dbReference>
<organism evidence="3 4">
    <name type="scientific">Yinghuangia soli</name>
    <dbReference type="NCBI Taxonomy" id="2908204"/>
    <lineage>
        <taxon>Bacteria</taxon>
        <taxon>Bacillati</taxon>
        <taxon>Actinomycetota</taxon>
        <taxon>Actinomycetes</taxon>
        <taxon>Kitasatosporales</taxon>
        <taxon>Streptomycetaceae</taxon>
        <taxon>Yinghuangia</taxon>
    </lineage>
</organism>
<protein>
    <submittedName>
        <fullName evidence="3">Tyrosine-protein phosphatase</fullName>
    </submittedName>
</protein>
<accession>A0AA41Q2Z1</accession>
<dbReference type="EMBL" id="JAKFHA010000017">
    <property type="protein sequence ID" value="MCF2530575.1"/>
    <property type="molecule type" value="Genomic_DNA"/>
</dbReference>
<name>A0AA41Q2Z1_9ACTN</name>
<sequence>MHTIDWLDLPNQVNARDVGGLPVAGGGRTRSGVLMRCETPDLLTPESVVRLHTAYGVRHVFDLRSHGEGLERAEWAGLTRHHLPLLGRRAGEAADAAAREVGDISAGQVDVADGEEGFDLGDVDVYGAGRLYLRMAERGRESFARALELLTDDDSGPTIVHCTAGKDRTGILVAMLLLLVDVDRDAIVADYSATQTNLVEMFRRIDELPRQPRLKPGAPASAALRDAAPQSMETFLDGLAERYGTAAEFFLKAGAQPVWIERWRERFLDA</sequence>